<dbReference type="GO" id="GO:0044205">
    <property type="term" value="P:'de novo' UMP biosynthetic process"/>
    <property type="evidence" value="ECO:0007669"/>
    <property type="project" value="UniProtKB-UniPathway"/>
</dbReference>
<dbReference type="InterPro" id="IPR000836">
    <property type="entry name" value="PRTase_dom"/>
</dbReference>
<evidence type="ECO:0000256" key="5">
    <source>
        <dbReference type="ARBA" id="ARBA00011971"/>
    </source>
</evidence>
<dbReference type="EC" id="2.4.2.10" evidence="5"/>
<evidence type="ECO:0000256" key="7">
    <source>
        <dbReference type="ARBA" id="ARBA00022679"/>
    </source>
</evidence>
<proteinExistence type="inferred from homology"/>
<keyword evidence="6" id="KW-0328">Glycosyltransferase</keyword>
<dbReference type="InterPro" id="IPR023031">
    <property type="entry name" value="OPRT"/>
</dbReference>
<evidence type="ECO:0000256" key="4">
    <source>
        <dbReference type="ARBA" id="ARBA00011738"/>
    </source>
</evidence>
<dbReference type="GO" id="GO:0005737">
    <property type="term" value="C:cytoplasm"/>
    <property type="evidence" value="ECO:0007669"/>
    <property type="project" value="TreeGrafter"/>
</dbReference>
<comment type="subunit">
    <text evidence="4">Homodimer.</text>
</comment>
<evidence type="ECO:0000256" key="1">
    <source>
        <dbReference type="ARBA" id="ARBA00003769"/>
    </source>
</evidence>
<reference evidence="10 11" key="1">
    <citation type="submission" date="2014-04" db="EMBL/GenBank/DDBJ databases">
        <title>Evolutionary Origins and Diversification of the Mycorrhizal Mutualists.</title>
        <authorList>
            <consortium name="DOE Joint Genome Institute"/>
            <consortium name="Mycorrhizal Genomics Consortium"/>
            <person name="Kohler A."/>
            <person name="Kuo A."/>
            <person name="Nagy L.G."/>
            <person name="Floudas D."/>
            <person name="Copeland A."/>
            <person name="Barry K.W."/>
            <person name="Cichocki N."/>
            <person name="Veneault-Fourrey C."/>
            <person name="LaButti K."/>
            <person name="Lindquist E.A."/>
            <person name="Lipzen A."/>
            <person name="Lundell T."/>
            <person name="Morin E."/>
            <person name="Murat C."/>
            <person name="Riley R."/>
            <person name="Ohm R."/>
            <person name="Sun H."/>
            <person name="Tunlid A."/>
            <person name="Henrissat B."/>
            <person name="Grigoriev I.V."/>
            <person name="Hibbett D.S."/>
            <person name="Martin F."/>
        </authorList>
    </citation>
    <scope>NUCLEOTIDE SEQUENCE [LARGE SCALE GENOMIC DNA]</scope>
    <source>
        <strain evidence="10 11">FD-317 M1</strain>
    </source>
</reference>
<dbReference type="HOGENOM" id="CLU_074878_0_0_1"/>
<protein>
    <recommendedName>
        <fullName evidence="5">orotate phosphoribosyltransferase</fullName>
        <ecNumber evidence="5">2.4.2.10</ecNumber>
    </recommendedName>
</protein>
<dbReference type="EMBL" id="KN834762">
    <property type="protein sequence ID" value="KIK63889.1"/>
    <property type="molecule type" value="Genomic_DNA"/>
</dbReference>
<dbReference type="Gene3D" id="3.40.50.2020">
    <property type="match status" value="1"/>
</dbReference>
<comment type="pathway">
    <text evidence="2">Pyrimidine metabolism; UMP biosynthesis via de novo pathway; UMP from orotate: step 1/2.</text>
</comment>
<dbReference type="HAMAP" id="MF_01208">
    <property type="entry name" value="PyrE"/>
    <property type="match status" value="1"/>
</dbReference>
<evidence type="ECO:0000256" key="6">
    <source>
        <dbReference type="ARBA" id="ARBA00022676"/>
    </source>
</evidence>
<comment type="similarity">
    <text evidence="3">Belongs to the purine/pyrimidine phosphoribosyltransferase family. PyrE subfamily.</text>
</comment>
<accession>A0A0D0CLM2</accession>
<dbReference type="NCBIfam" id="TIGR00336">
    <property type="entry name" value="pyrE"/>
    <property type="match status" value="1"/>
</dbReference>
<dbReference type="Proteomes" id="UP000053593">
    <property type="component" value="Unassembled WGS sequence"/>
</dbReference>
<keyword evidence="8" id="KW-0665">Pyrimidine biosynthesis</keyword>
<dbReference type="Pfam" id="PF00156">
    <property type="entry name" value="Pribosyltran"/>
    <property type="match status" value="1"/>
</dbReference>
<dbReference type="PANTHER" id="PTHR46683:SF1">
    <property type="entry name" value="OROTATE PHOSPHORIBOSYLTRANSFERASE 1-RELATED"/>
    <property type="match status" value="1"/>
</dbReference>
<evidence type="ECO:0000256" key="3">
    <source>
        <dbReference type="ARBA" id="ARBA00006340"/>
    </source>
</evidence>
<dbReference type="CDD" id="cd06223">
    <property type="entry name" value="PRTases_typeI"/>
    <property type="match status" value="1"/>
</dbReference>
<keyword evidence="11" id="KW-1185">Reference proteome</keyword>
<dbReference type="InterPro" id="IPR029057">
    <property type="entry name" value="PRTase-like"/>
</dbReference>
<evidence type="ECO:0000313" key="11">
    <source>
        <dbReference type="Proteomes" id="UP000053593"/>
    </source>
</evidence>
<name>A0A0D0CLM2_9AGAR</name>
<dbReference type="GO" id="GO:0006207">
    <property type="term" value="P:'de novo' pyrimidine nucleobase biosynthetic process"/>
    <property type="evidence" value="ECO:0007669"/>
    <property type="project" value="TreeGrafter"/>
</dbReference>
<feature type="domain" description="Phosphoribosyltransferase" evidence="9">
    <location>
        <begin position="79"/>
        <end position="175"/>
    </location>
</feature>
<organism evidence="10 11">
    <name type="scientific">Collybiopsis luxurians FD-317 M1</name>
    <dbReference type="NCBI Taxonomy" id="944289"/>
    <lineage>
        <taxon>Eukaryota</taxon>
        <taxon>Fungi</taxon>
        <taxon>Dikarya</taxon>
        <taxon>Basidiomycota</taxon>
        <taxon>Agaricomycotina</taxon>
        <taxon>Agaricomycetes</taxon>
        <taxon>Agaricomycetidae</taxon>
        <taxon>Agaricales</taxon>
        <taxon>Marasmiineae</taxon>
        <taxon>Omphalotaceae</taxon>
        <taxon>Collybiopsis</taxon>
        <taxon>Collybiopsis luxurians</taxon>
    </lineage>
</organism>
<dbReference type="GO" id="GO:0046132">
    <property type="term" value="P:pyrimidine ribonucleoside biosynthetic process"/>
    <property type="evidence" value="ECO:0007669"/>
    <property type="project" value="TreeGrafter"/>
</dbReference>
<sequence>MSSLSSSSTLQPYQVELINKAMACGALKFGQFTLKSGRISPYFFNAGLLSSGSILAALADAFASTIISKLHSISGSIPEFDVLFGPAYKGIPFAAITALHLHTHHNISVGFSYARKEVKDHGEGGTLVGSSLKGKKVVILDDVMTAGTAVREAINVVKKEGGEVVGVVQCLDREEVGKDGESSTVAEVEGIVGQGRVKAILRMRDLIAWLERSGTMNDELDSMRAYQAQYGLK</sequence>
<dbReference type="UniPathway" id="UPA00070">
    <property type="reaction ID" value="UER00119"/>
</dbReference>
<dbReference type="InterPro" id="IPR004467">
    <property type="entry name" value="Or_phspho_trans_dom"/>
</dbReference>
<comment type="function">
    <text evidence="1">Catalyzes the transfer of a ribosyl phosphate group from 5-phosphoribose 1-diphosphate to orotate, leading to the formation of orotidine monophosphate (OMP).</text>
</comment>
<gene>
    <name evidence="10" type="ORF">GYMLUDRAFT_71360</name>
</gene>
<dbReference type="GO" id="GO:0004588">
    <property type="term" value="F:orotate phosphoribosyltransferase activity"/>
    <property type="evidence" value="ECO:0007669"/>
    <property type="project" value="UniProtKB-EC"/>
</dbReference>
<evidence type="ECO:0000259" key="9">
    <source>
        <dbReference type="Pfam" id="PF00156"/>
    </source>
</evidence>
<dbReference type="SUPFAM" id="SSF53271">
    <property type="entry name" value="PRTase-like"/>
    <property type="match status" value="1"/>
</dbReference>
<evidence type="ECO:0000256" key="8">
    <source>
        <dbReference type="ARBA" id="ARBA00022975"/>
    </source>
</evidence>
<evidence type="ECO:0000256" key="2">
    <source>
        <dbReference type="ARBA" id="ARBA00004889"/>
    </source>
</evidence>
<keyword evidence="7" id="KW-0808">Transferase</keyword>
<evidence type="ECO:0000313" key="10">
    <source>
        <dbReference type="EMBL" id="KIK63889.1"/>
    </source>
</evidence>
<dbReference type="FunFam" id="3.40.50.2020:FF:000008">
    <property type="entry name" value="Orotate phosphoribosyltransferase"/>
    <property type="match status" value="1"/>
</dbReference>
<dbReference type="PANTHER" id="PTHR46683">
    <property type="entry name" value="OROTATE PHOSPHORIBOSYLTRANSFERASE 1-RELATED"/>
    <property type="match status" value="1"/>
</dbReference>
<dbReference type="OrthoDB" id="5553476at2759"/>
<dbReference type="AlphaFoldDB" id="A0A0D0CLM2"/>